<feature type="chain" id="PRO_5039474841" description="Secreted protein" evidence="1">
    <location>
        <begin position="19"/>
        <end position="191"/>
    </location>
</feature>
<keyword evidence="1" id="KW-0732">Signal</keyword>
<dbReference type="HOGENOM" id="CLU_1419790_0_0_11"/>
<dbReference type="AlphaFoldDB" id="A0A066Z1H4"/>
<organism evidence="2 3">
    <name type="scientific">Kitasatospora cheerisanensis KCTC 2395</name>
    <dbReference type="NCBI Taxonomy" id="1348663"/>
    <lineage>
        <taxon>Bacteria</taxon>
        <taxon>Bacillati</taxon>
        <taxon>Actinomycetota</taxon>
        <taxon>Actinomycetes</taxon>
        <taxon>Kitasatosporales</taxon>
        <taxon>Streptomycetaceae</taxon>
        <taxon>Kitasatospora</taxon>
    </lineage>
</organism>
<gene>
    <name evidence="2" type="ORF">KCH_08860</name>
</gene>
<evidence type="ECO:0000256" key="1">
    <source>
        <dbReference type="SAM" id="SignalP"/>
    </source>
</evidence>
<dbReference type="eggNOG" id="ENOG50320ZZ">
    <property type="taxonomic scope" value="Bacteria"/>
</dbReference>
<evidence type="ECO:0008006" key="4">
    <source>
        <dbReference type="Google" id="ProtNLM"/>
    </source>
</evidence>
<sequence length="191" mass="20116">MYLAIGAAFLGAAASCTAAGVLAGQTSRSDAGKPLLRTDKEPVVKRFHRFGEVVDAKWLIPPDRDERTIPSQDRPTFVVLHLRPGQVERLLAGRPVESAPAPGFAADDYIGGHGLPASLAPYVPGGASWLAAPELADVLVSAERATVLFDPADDTVVIDCVGPDDPDEVQQKVDTQGHTFLVTPSPFAPPS</sequence>
<dbReference type="EMBL" id="JNBY01000038">
    <property type="protein sequence ID" value="KDN87352.1"/>
    <property type="molecule type" value="Genomic_DNA"/>
</dbReference>
<keyword evidence="3" id="KW-1185">Reference proteome</keyword>
<feature type="signal peptide" evidence="1">
    <location>
        <begin position="1"/>
        <end position="18"/>
    </location>
</feature>
<protein>
    <recommendedName>
        <fullName evidence="4">Secreted protein</fullName>
    </recommendedName>
</protein>
<comment type="caution">
    <text evidence="2">The sequence shown here is derived from an EMBL/GenBank/DDBJ whole genome shotgun (WGS) entry which is preliminary data.</text>
</comment>
<dbReference type="OrthoDB" id="3386754at2"/>
<name>A0A066Z1H4_9ACTN</name>
<evidence type="ECO:0000313" key="3">
    <source>
        <dbReference type="Proteomes" id="UP000027178"/>
    </source>
</evidence>
<dbReference type="RefSeq" id="WP_035859091.1">
    <property type="nucleotide sequence ID" value="NZ_KK853997.1"/>
</dbReference>
<evidence type="ECO:0000313" key="2">
    <source>
        <dbReference type="EMBL" id="KDN87352.1"/>
    </source>
</evidence>
<reference evidence="2 3" key="1">
    <citation type="submission" date="2014-05" db="EMBL/GenBank/DDBJ databases">
        <title>Draft Genome Sequence of Kitasatospora cheerisanensis KCTC 2395.</title>
        <authorList>
            <person name="Nam D.H."/>
        </authorList>
    </citation>
    <scope>NUCLEOTIDE SEQUENCE [LARGE SCALE GENOMIC DNA]</scope>
    <source>
        <strain evidence="2 3">KCTC 2395</strain>
    </source>
</reference>
<dbReference type="PATRIC" id="fig|1348663.4.peg.842"/>
<dbReference type="Proteomes" id="UP000027178">
    <property type="component" value="Unassembled WGS sequence"/>
</dbReference>
<accession>A0A066Z1H4</accession>
<proteinExistence type="predicted"/>